<feature type="compositionally biased region" description="Polar residues" evidence="1">
    <location>
        <begin position="117"/>
        <end position="126"/>
    </location>
</feature>
<gene>
    <name evidence="2" type="ORF">NDU88_011395</name>
</gene>
<keyword evidence="3" id="KW-1185">Reference proteome</keyword>
<sequence length="126" mass="12846">MKVMNTALRTEDVPGKRLASDVVPGVTLFDRGALGVGTVSSSPGAQEGGTHPADVPAPQLWDTADPCAAQKPRGVEPPNNTEFWVKSLILVTAGEEMKGPLMPADEGTSDADGGTSGANEGTSDVS</sequence>
<name>A0AAV7S408_PLEWA</name>
<feature type="region of interest" description="Disordered" evidence="1">
    <location>
        <begin position="97"/>
        <end position="126"/>
    </location>
</feature>
<evidence type="ECO:0000313" key="3">
    <source>
        <dbReference type="Proteomes" id="UP001066276"/>
    </source>
</evidence>
<protein>
    <submittedName>
        <fullName evidence="2">Uncharacterized protein</fullName>
    </submittedName>
</protein>
<dbReference type="EMBL" id="JANPWB010000009">
    <property type="protein sequence ID" value="KAJ1158707.1"/>
    <property type="molecule type" value="Genomic_DNA"/>
</dbReference>
<accession>A0AAV7S408</accession>
<organism evidence="2 3">
    <name type="scientific">Pleurodeles waltl</name>
    <name type="common">Iberian ribbed newt</name>
    <dbReference type="NCBI Taxonomy" id="8319"/>
    <lineage>
        <taxon>Eukaryota</taxon>
        <taxon>Metazoa</taxon>
        <taxon>Chordata</taxon>
        <taxon>Craniata</taxon>
        <taxon>Vertebrata</taxon>
        <taxon>Euteleostomi</taxon>
        <taxon>Amphibia</taxon>
        <taxon>Batrachia</taxon>
        <taxon>Caudata</taxon>
        <taxon>Salamandroidea</taxon>
        <taxon>Salamandridae</taxon>
        <taxon>Pleurodelinae</taxon>
        <taxon>Pleurodeles</taxon>
    </lineage>
</organism>
<dbReference type="AlphaFoldDB" id="A0AAV7S408"/>
<evidence type="ECO:0000313" key="2">
    <source>
        <dbReference type="EMBL" id="KAJ1158707.1"/>
    </source>
</evidence>
<dbReference type="Proteomes" id="UP001066276">
    <property type="component" value="Chromosome 5"/>
</dbReference>
<reference evidence="2" key="1">
    <citation type="journal article" date="2022" name="bioRxiv">
        <title>Sequencing and chromosome-scale assembly of the giantPleurodeles waltlgenome.</title>
        <authorList>
            <person name="Brown T."/>
            <person name="Elewa A."/>
            <person name="Iarovenko S."/>
            <person name="Subramanian E."/>
            <person name="Araus A.J."/>
            <person name="Petzold A."/>
            <person name="Susuki M."/>
            <person name="Suzuki K.-i.T."/>
            <person name="Hayashi T."/>
            <person name="Toyoda A."/>
            <person name="Oliveira C."/>
            <person name="Osipova E."/>
            <person name="Leigh N.D."/>
            <person name="Simon A."/>
            <person name="Yun M.H."/>
        </authorList>
    </citation>
    <scope>NUCLEOTIDE SEQUENCE</scope>
    <source>
        <strain evidence="2">20211129_DDA</strain>
        <tissue evidence="2">Liver</tissue>
    </source>
</reference>
<comment type="caution">
    <text evidence="2">The sequence shown here is derived from an EMBL/GenBank/DDBJ whole genome shotgun (WGS) entry which is preliminary data.</text>
</comment>
<evidence type="ECO:0000256" key="1">
    <source>
        <dbReference type="SAM" id="MobiDB-lite"/>
    </source>
</evidence>
<proteinExistence type="predicted"/>